<dbReference type="EMBL" id="LWDF02000302">
    <property type="protein sequence ID" value="KAE8250642.1"/>
    <property type="molecule type" value="Genomic_DNA"/>
</dbReference>
<dbReference type="Proteomes" id="UP000077521">
    <property type="component" value="Unassembled WGS sequence"/>
</dbReference>
<reference evidence="2" key="1">
    <citation type="submission" date="2016-04" db="EMBL/GenBank/DDBJ databases">
        <authorList>
            <person name="Nguyen H.D."/>
            <person name="Samba Siva P."/>
            <person name="Cullis J."/>
            <person name="Levesque C.A."/>
            <person name="Hambleton S."/>
        </authorList>
    </citation>
    <scope>NUCLEOTIDE SEQUENCE</scope>
    <source>
        <strain evidence="2">DAOMC 236416</strain>
    </source>
</reference>
<name>A0A177T7J7_9BASI</name>
<comment type="caution">
    <text evidence="2">The sequence shown here is derived from an EMBL/GenBank/DDBJ whole genome shotgun (WGS) entry which is preliminary data.</text>
</comment>
<sequence length="237" mass="25794">MTTASTELAAHPILASSIPHPLQHYADSLGPTYEHYGLMTNGLERLTDVEQMLQDTIKRNDCNLRGIQAKVQQELDVVQRLRRESAARDAQIQGQIEEAMLRIKDGFAGAEDDARRDFDRVLQNAKTCNSTLARRVRAGQTAWMGLQSQLVAFNAWSVAWSEASRNHQPENEPATTGNRNASEGNAAVAPPSPPRYEVAALSRAMAILSDIGGLRGGNSGQGNSGETAMESPEDPEQ</sequence>
<reference evidence="2" key="2">
    <citation type="journal article" date="2019" name="IMA Fungus">
        <title>Genome sequencing and comparison of five Tilletia species to identify candidate genes for the detection of regulated species infecting wheat.</title>
        <authorList>
            <person name="Nguyen H.D.T."/>
            <person name="Sultana T."/>
            <person name="Kesanakurti P."/>
            <person name="Hambleton S."/>
        </authorList>
    </citation>
    <scope>NUCLEOTIDE SEQUENCE</scope>
    <source>
        <strain evidence="2">DAOMC 236416</strain>
    </source>
</reference>
<organism evidence="2 3">
    <name type="scientific">Tilletia indica</name>
    <dbReference type="NCBI Taxonomy" id="43049"/>
    <lineage>
        <taxon>Eukaryota</taxon>
        <taxon>Fungi</taxon>
        <taxon>Dikarya</taxon>
        <taxon>Basidiomycota</taxon>
        <taxon>Ustilaginomycotina</taxon>
        <taxon>Exobasidiomycetes</taxon>
        <taxon>Tilletiales</taxon>
        <taxon>Tilletiaceae</taxon>
        <taxon>Tilletia</taxon>
    </lineage>
</organism>
<feature type="region of interest" description="Disordered" evidence="1">
    <location>
        <begin position="164"/>
        <end position="194"/>
    </location>
</feature>
<keyword evidence="3" id="KW-1185">Reference proteome</keyword>
<protein>
    <submittedName>
        <fullName evidence="2">Uncharacterized protein</fullName>
    </submittedName>
</protein>
<gene>
    <name evidence="2" type="ORF">A4X13_0g4525</name>
</gene>
<feature type="region of interest" description="Disordered" evidence="1">
    <location>
        <begin position="211"/>
        <end position="237"/>
    </location>
</feature>
<feature type="compositionally biased region" description="Polar residues" evidence="1">
    <location>
        <begin position="173"/>
        <end position="183"/>
    </location>
</feature>
<feature type="compositionally biased region" description="Gly residues" evidence="1">
    <location>
        <begin position="213"/>
        <end position="223"/>
    </location>
</feature>
<evidence type="ECO:0000313" key="2">
    <source>
        <dbReference type="EMBL" id="KAE8250642.1"/>
    </source>
</evidence>
<evidence type="ECO:0000256" key="1">
    <source>
        <dbReference type="SAM" id="MobiDB-lite"/>
    </source>
</evidence>
<evidence type="ECO:0000313" key="3">
    <source>
        <dbReference type="Proteomes" id="UP000077521"/>
    </source>
</evidence>
<accession>A0A177T7J7</accession>
<dbReference type="AlphaFoldDB" id="A0A177T7J7"/>
<proteinExistence type="predicted"/>